<dbReference type="InterPro" id="IPR008974">
    <property type="entry name" value="TRAF-like"/>
</dbReference>
<dbReference type="Gene3D" id="3.30.710.10">
    <property type="entry name" value="Potassium Channel Kv1.1, Chain A"/>
    <property type="match status" value="1"/>
</dbReference>
<dbReference type="PROSITE" id="PS50097">
    <property type="entry name" value="BTB"/>
    <property type="match status" value="1"/>
</dbReference>
<name>A0AA36JFA7_9DINO</name>
<dbReference type="InterPro" id="IPR002083">
    <property type="entry name" value="MATH/TRAF_dom"/>
</dbReference>
<protein>
    <recommendedName>
        <fullName evidence="1">BTB domain-containing protein</fullName>
    </recommendedName>
</protein>
<keyword evidence="3" id="KW-1185">Reference proteome</keyword>
<evidence type="ECO:0000313" key="3">
    <source>
        <dbReference type="Proteomes" id="UP001178507"/>
    </source>
</evidence>
<accession>A0AA36JFA7</accession>
<dbReference type="SUPFAM" id="SSF54695">
    <property type="entry name" value="POZ domain"/>
    <property type="match status" value="1"/>
</dbReference>
<dbReference type="PANTHER" id="PTHR24413">
    <property type="entry name" value="SPECKLE-TYPE POZ PROTEIN"/>
    <property type="match status" value="1"/>
</dbReference>
<feature type="domain" description="BTB" evidence="1">
    <location>
        <begin position="155"/>
        <end position="226"/>
    </location>
</feature>
<dbReference type="Proteomes" id="UP001178507">
    <property type="component" value="Unassembled WGS sequence"/>
</dbReference>
<evidence type="ECO:0000313" key="2">
    <source>
        <dbReference type="EMBL" id="CAJ1404609.1"/>
    </source>
</evidence>
<dbReference type="Gene3D" id="2.60.210.10">
    <property type="entry name" value="Apoptosis, Tumor Necrosis Factor Receptor Associated Protein 2, Chain A"/>
    <property type="match status" value="1"/>
</dbReference>
<dbReference type="InterPro" id="IPR011333">
    <property type="entry name" value="SKP1/BTB/POZ_sf"/>
</dbReference>
<organism evidence="2 3">
    <name type="scientific">Effrenium voratum</name>
    <dbReference type="NCBI Taxonomy" id="2562239"/>
    <lineage>
        <taxon>Eukaryota</taxon>
        <taxon>Sar</taxon>
        <taxon>Alveolata</taxon>
        <taxon>Dinophyceae</taxon>
        <taxon>Suessiales</taxon>
        <taxon>Symbiodiniaceae</taxon>
        <taxon>Effrenium</taxon>
    </lineage>
</organism>
<sequence length="320" mass="36096">MPRLDLAVECPWNFDPGQKVHSAAACSARKDGVKCRLKVFPAGTASCARTGIQALSAFVEVISPQQEWVCKDVRYSIKLISRGPRENIKKTETFTFSSAANDRGWHEFVKHEELSESSGLLDRDWKVHLVAWVDGLPDVDLPQPQADIDFSTELNPVQILVSDGPALIFDQRILVARSEYFQKMLTAEYKESSTRVVDLRQDAQASHKCVVALLSFLLTNSLDPHMDFDLATALWAMGDKFCLRGLKKAAEVLLVDMISEKTVLRMLTLVFDTDSDLEAMCWKLLQEERGLLHDQEDQLDALIQESPALAKRLILFRDKF</sequence>
<dbReference type="SUPFAM" id="SSF49599">
    <property type="entry name" value="TRAF domain-like"/>
    <property type="match status" value="1"/>
</dbReference>
<dbReference type="GO" id="GO:0030163">
    <property type="term" value="P:protein catabolic process"/>
    <property type="evidence" value="ECO:0007669"/>
    <property type="project" value="UniProtKB-ARBA"/>
</dbReference>
<evidence type="ECO:0000259" key="1">
    <source>
        <dbReference type="PROSITE" id="PS50097"/>
    </source>
</evidence>
<dbReference type="Pfam" id="PF22486">
    <property type="entry name" value="MATH_2"/>
    <property type="match status" value="1"/>
</dbReference>
<dbReference type="CDD" id="cd00121">
    <property type="entry name" value="MATH"/>
    <property type="match status" value="1"/>
</dbReference>
<gene>
    <name evidence="2" type="ORF">EVOR1521_LOCUS27023</name>
</gene>
<comment type="caution">
    <text evidence="2">The sequence shown here is derived from an EMBL/GenBank/DDBJ whole genome shotgun (WGS) entry which is preliminary data.</text>
</comment>
<dbReference type="EMBL" id="CAUJNA010003549">
    <property type="protein sequence ID" value="CAJ1404609.1"/>
    <property type="molecule type" value="Genomic_DNA"/>
</dbReference>
<dbReference type="Pfam" id="PF00651">
    <property type="entry name" value="BTB"/>
    <property type="match status" value="1"/>
</dbReference>
<reference evidence="2" key="1">
    <citation type="submission" date="2023-08" db="EMBL/GenBank/DDBJ databases">
        <authorList>
            <person name="Chen Y."/>
            <person name="Shah S."/>
            <person name="Dougan E. K."/>
            <person name="Thang M."/>
            <person name="Chan C."/>
        </authorList>
    </citation>
    <scope>NUCLEOTIDE SEQUENCE</scope>
</reference>
<dbReference type="InterPro" id="IPR000210">
    <property type="entry name" value="BTB/POZ_dom"/>
</dbReference>
<proteinExistence type="predicted"/>
<dbReference type="AlphaFoldDB" id="A0AA36JFA7"/>